<dbReference type="SUPFAM" id="SSF48371">
    <property type="entry name" value="ARM repeat"/>
    <property type="match status" value="1"/>
</dbReference>
<dbReference type="GO" id="GO:0016829">
    <property type="term" value="F:lyase activity"/>
    <property type="evidence" value="ECO:0007669"/>
    <property type="project" value="UniProtKB-KW"/>
</dbReference>
<dbReference type="Proteomes" id="UP001220395">
    <property type="component" value="Chromosome"/>
</dbReference>
<keyword evidence="1" id="KW-0456">Lyase</keyword>
<dbReference type="Gene3D" id="1.25.10.10">
    <property type="entry name" value="Leucine-rich Repeat Variant"/>
    <property type="match status" value="1"/>
</dbReference>
<dbReference type="EMBL" id="CP117411">
    <property type="protein sequence ID" value="WCT74399.1"/>
    <property type="molecule type" value="Genomic_DNA"/>
</dbReference>
<accession>A0ABY7TQF3</accession>
<sequence>MSDLYEPESDFLKAIVAEEVPLSGSEWAEVNLSRLIAMTADGEKADRDWATFLLAQEELDTQGVRDALLRAARDEDNVVRAEAILGLARRDVRLALPLVQAGLREDVVSIPLLEAAALCAHPSLIADLRVWAQPSDESYVDAIAAEALAACEAVATADP</sequence>
<keyword evidence="2" id="KW-1185">Reference proteome</keyword>
<dbReference type="InterPro" id="IPR011989">
    <property type="entry name" value="ARM-like"/>
</dbReference>
<evidence type="ECO:0000313" key="2">
    <source>
        <dbReference type="Proteomes" id="UP001220395"/>
    </source>
</evidence>
<reference evidence="1 2" key="1">
    <citation type="submission" date="2023-02" db="EMBL/GenBank/DDBJ databases">
        <title>Genome sequence of Sphingomonas naphthae.</title>
        <authorList>
            <person name="Kim S."/>
            <person name="Heo J."/>
            <person name="Kwon S.-W."/>
        </authorList>
    </citation>
    <scope>NUCLEOTIDE SEQUENCE [LARGE SCALE GENOMIC DNA]</scope>
    <source>
        <strain evidence="1 2">KACC 18716</strain>
    </source>
</reference>
<organism evidence="1 2">
    <name type="scientific">Sphingomonas naphthae</name>
    <dbReference type="NCBI Taxonomy" id="1813468"/>
    <lineage>
        <taxon>Bacteria</taxon>
        <taxon>Pseudomonadati</taxon>
        <taxon>Pseudomonadota</taxon>
        <taxon>Alphaproteobacteria</taxon>
        <taxon>Sphingomonadales</taxon>
        <taxon>Sphingomonadaceae</taxon>
        <taxon>Sphingomonas</taxon>
    </lineage>
</organism>
<name>A0ABY7TQF3_9SPHN</name>
<dbReference type="Pfam" id="PF13646">
    <property type="entry name" value="HEAT_2"/>
    <property type="match status" value="1"/>
</dbReference>
<gene>
    <name evidence="1" type="ORF">PQ455_03990</name>
</gene>
<dbReference type="InterPro" id="IPR016024">
    <property type="entry name" value="ARM-type_fold"/>
</dbReference>
<dbReference type="RefSeq" id="WP_273689406.1">
    <property type="nucleotide sequence ID" value="NZ_CP117411.1"/>
</dbReference>
<evidence type="ECO:0000313" key="1">
    <source>
        <dbReference type="EMBL" id="WCT74399.1"/>
    </source>
</evidence>
<proteinExistence type="predicted"/>
<protein>
    <submittedName>
        <fullName evidence="1">Lyase</fullName>
    </submittedName>
</protein>